<keyword evidence="2" id="KW-0812">Transmembrane</keyword>
<feature type="transmembrane region" description="Helical" evidence="2">
    <location>
        <begin position="129"/>
        <end position="150"/>
    </location>
</feature>
<dbReference type="InterPro" id="IPR010699">
    <property type="entry name" value="DUF1275"/>
</dbReference>
<protein>
    <recommendedName>
        <fullName evidence="5">DUF1275 domain protein</fullName>
    </recommendedName>
</protein>
<keyword evidence="4" id="KW-1185">Reference proteome</keyword>
<dbReference type="AlphaFoldDB" id="A0AB34KYU9"/>
<evidence type="ECO:0000313" key="4">
    <source>
        <dbReference type="Proteomes" id="UP000803884"/>
    </source>
</evidence>
<proteinExistence type="predicted"/>
<feature type="transmembrane region" description="Helical" evidence="2">
    <location>
        <begin position="205"/>
        <end position="224"/>
    </location>
</feature>
<dbReference type="EMBL" id="JAAQHG020000006">
    <property type="protein sequence ID" value="KAL1588967.1"/>
    <property type="molecule type" value="Genomic_DNA"/>
</dbReference>
<comment type="caution">
    <text evidence="3">The sequence shown here is derived from an EMBL/GenBank/DDBJ whole genome shotgun (WGS) entry which is preliminary data.</text>
</comment>
<evidence type="ECO:0008006" key="5">
    <source>
        <dbReference type="Google" id="ProtNLM"/>
    </source>
</evidence>
<accession>A0AB34KYU9</accession>
<name>A0AB34KYU9_9PEZI</name>
<dbReference type="PANTHER" id="PTHR37488">
    <property type="entry name" value="DUF1275 DOMAIN-CONTAINING PROTEIN"/>
    <property type="match status" value="1"/>
</dbReference>
<evidence type="ECO:0000313" key="3">
    <source>
        <dbReference type="EMBL" id="KAL1588967.1"/>
    </source>
</evidence>
<keyword evidence="2" id="KW-0472">Membrane</keyword>
<feature type="transmembrane region" description="Helical" evidence="2">
    <location>
        <begin position="162"/>
        <end position="185"/>
    </location>
</feature>
<dbReference type="Pfam" id="PF06912">
    <property type="entry name" value="DUF1275"/>
    <property type="match status" value="1"/>
</dbReference>
<sequence>MDRTRHSLRGAKEPPLRPHAAKSSEERQSLLSFYQRYSYRNGPGEYSDNHHNISPPRDETSWEKAVAYLSADVSTRWTDLVLLVCFMISGLVDSGAYNAYSCFVSMQTGNTIFLALGANSLPVASPSLAWTKSITAILSFILGAALISAFHRNFGPRKRWVLAASFTFQLLVTAAAAAVITHGGASESPAKPGEPSDLSGVPRDIGFPTIDLVPIGLLSFQAAGKVVASRVLGMNALPAVVLTTLYNDLASDPALLTAGLAGNVQRNRRAGGLVAYVFGALVGGAFAKSAVGLAGALWFTAGIKFLLVFAWLFWREEGKEEEGEA</sequence>
<evidence type="ECO:0000256" key="2">
    <source>
        <dbReference type="SAM" id="Phobius"/>
    </source>
</evidence>
<feature type="region of interest" description="Disordered" evidence="1">
    <location>
        <begin position="1"/>
        <end position="27"/>
    </location>
</feature>
<dbReference type="RefSeq" id="XP_069232072.1">
    <property type="nucleotide sequence ID" value="XM_069371126.1"/>
</dbReference>
<dbReference type="PANTHER" id="PTHR37488:SF1">
    <property type="entry name" value="DUF1275 DOMAIN PROTEIN"/>
    <property type="match status" value="1"/>
</dbReference>
<dbReference type="GeneID" id="96003964"/>
<dbReference type="Proteomes" id="UP000803884">
    <property type="component" value="Unassembled WGS sequence"/>
</dbReference>
<organism evidence="3 4">
    <name type="scientific">Cladosporium halotolerans</name>
    <dbReference type="NCBI Taxonomy" id="1052096"/>
    <lineage>
        <taxon>Eukaryota</taxon>
        <taxon>Fungi</taxon>
        <taxon>Dikarya</taxon>
        <taxon>Ascomycota</taxon>
        <taxon>Pezizomycotina</taxon>
        <taxon>Dothideomycetes</taxon>
        <taxon>Dothideomycetidae</taxon>
        <taxon>Cladosporiales</taxon>
        <taxon>Cladosporiaceae</taxon>
        <taxon>Cladosporium</taxon>
    </lineage>
</organism>
<reference evidence="3 4" key="1">
    <citation type="journal article" date="2020" name="Microbiol. Resour. Announc.">
        <title>Draft Genome Sequence of a Cladosporium Species Isolated from the Mesophotic Ascidian Didemnum maculosum.</title>
        <authorList>
            <person name="Gioti A."/>
            <person name="Siaperas R."/>
            <person name="Nikolaivits E."/>
            <person name="Le Goff G."/>
            <person name="Ouazzani J."/>
            <person name="Kotoulas G."/>
            <person name="Topakas E."/>
        </authorList>
    </citation>
    <scope>NUCLEOTIDE SEQUENCE [LARGE SCALE GENOMIC DNA]</scope>
    <source>
        <strain evidence="3 4">TM138-S3</strain>
    </source>
</reference>
<evidence type="ECO:0000256" key="1">
    <source>
        <dbReference type="SAM" id="MobiDB-lite"/>
    </source>
</evidence>
<feature type="transmembrane region" description="Helical" evidence="2">
    <location>
        <begin position="293"/>
        <end position="314"/>
    </location>
</feature>
<feature type="transmembrane region" description="Helical" evidence="2">
    <location>
        <begin position="270"/>
        <end position="287"/>
    </location>
</feature>
<keyword evidence="2" id="KW-1133">Transmembrane helix</keyword>
<gene>
    <name evidence="3" type="ORF">WHR41_02520</name>
</gene>